<keyword evidence="3" id="KW-1185">Reference proteome</keyword>
<dbReference type="OrthoDB" id="428577at2759"/>
<dbReference type="PANTHER" id="PTHR36649">
    <property type="entry name" value="UBIQUITIN-LIKE DOMAIN-CONTAINING PROTEIN"/>
    <property type="match status" value="1"/>
</dbReference>
<dbReference type="AlphaFoldDB" id="A0A8S1F0X0"/>
<feature type="compositionally biased region" description="Polar residues" evidence="1">
    <location>
        <begin position="342"/>
        <end position="354"/>
    </location>
</feature>
<feature type="compositionally biased region" description="Low complexity" evidence="1">
    <location>
        <begin position="288"/>
        <end position="308"/>
    </location>
</feature>
<accession>A0A8S1F0X0</accession>
<evidence type="ECO:0000256" key="1">
    <source>
        <dbReference type="SAM" id="MobiDB-lite"/>
    </source>
</evidence>
<sequence>MSSNSDSKAAVLSLKIHDSFRDAKFDKDFTKFENGPQPSPTVDKAKEEALERMRQLEGVVDTSIDTHPNKPTIRGRRQYDKPHGCYRLAIKAAGKFENDTWLTKNGNPFEWAVAYIPTDSEEITKILENGFEPGIGGNIVTPDAKTANKFASDFMFKNHKYKLIFQVRAKPQEIRMVKSANSESGELWKLRNPSDIRIYGICCFPTANFNEPAEIQMQKNSLAHRSQIVQSSPKKTEISQPVTKNEPLPDNHLRLSDIKSNEPTKKQLPDLSERVKLVSTQGLANSFLLPSSFTSPPRPPHSSSRSTSVGPARSLMSGPGESVSQPRIQPKAALPDNRRPVTLSSNGENLTTWKARSRSISRPRPHEYTDSCGPVKN</sequence>
<name>A0A8S1F0X0_9PELO</name>
<comment type="caution">
    <text evidence="2">The sequence shown here is derived from an EMBL/GenBank/DDBJ whole genome shotgun (WGS) entry which is preliminary data.</text>
</comment>
<feature type="region of interest" description="Disordered" evidence="1">
    <location>
        <begin position="288"/>
        <end position="377"/>
    </location>
</feature>
<dbReference type="PANTHER" id="PTHR36649:SF28">
    <property type="entry name" value="UBIQUITIN-LIKE DOMAIN-CONTAINING PROTEIN"/>
    <property type="match status" value="1"/>
</dbReference>
<feature type="region of interest" description="Disordered" evidence="1">
    <location>
        <begin position="221"/>
        <end position="271"/>
    </location>
</feature>
<reference evidence="2 3" key="1">
    <citation type="submission" date="2020-04" db="EMBL/GenBank/DDBJ databases">
        <authorList>
            <person name="Laetsch R D."/>
            <person name="Stevens L."/>
            <person name="Kumar S."/>
            <person name="Blaxter L. M."/>
        </authorList>
    </citation>
    <scope>NUCLEOTIDE SEQUENCE [LARGE SCALE GENOMIC DNA]</scope>
</reference>
<proteinExistence type="predicted"/>
<dbReference type="EMBL" id="CADEPM010000005">
    <property type="protein sequence ID" value="CAB3406435.1"/>
    <property type="molecule type" value="Genomic_DNA"/>
</dbReference>
<evidence type="ECO:0000313" key="3">
    <source>
        <dbReference type="Proteomes" id="UP000494206"/>
    </source>
</evidence>
<dbReference type="Proteomes" id="UP000494206">
    <property type="component" value="Unassembled WGS sequence"/>
</dbReference>
<evidence type="ECO:0000313" key="2">
    <source>
        <dbReference type="EMBL" id="CAB3406435.1"/>
    </source>
</evidence>
<gene>
    <name evidence="2" type="ORF">CBOVIS_LOCUS8509</name>
</gene>
<organism evidence="2 3">
    <name type="scientific">Caenorhabditis bovis</name>
    <dbReference type="NCBI Taxonomy" id="2654633"/>
    <lineage>
        <taxon>Eukaryota</taxon>
        <taxon>Metazoa</taxon>
        <taxon>Ecdysozoa</taxon>
        <taxon>Nematoda</taxon>
        <taxon>Chromadorea</taxon>
        <taxon>Rhabditida</taxon>
        <taxon>Rhabditina</taxon>
        <taxon>Rhabditomorpha</taxon>
        <taxon>Rhabditoidea</taxon>
        <taxon>Rhabditidae</taxon>
        <taxon>Peloderinae</taxon>
        <taxon>Caenorhabditis</taxon>
    </lineage>
</organism>
<feature type="compositionally biased region" description="Polar residues" evidence="1">
    <location>
        <begin position="221"/>
        <end position="243"/>
    </location>
</feature>
<protein>
    <submittedName>
        <fullName evidence="2">Uncharacterized protein</fullName>
    </submittedName>
</protein>
<feature type="compositionally biased region" description="Basic and acidic residues" evidence="1">
    <location>
        <begin position="247"/>
        <end position="271"/>
    </location>
</feature>